<dbReference type="KEGG" id="gms:SOIL9_63300"/>
<dbReference type="AlphaFoldDB" id="A0A6P2CUL5"/>
<gene>
    <name evidence="2" type="ORF">SOIL9_63300</name>
</gene>
<reference evidence="2 3" key="1">
    <citation type="submission" date="2019-05" db="EMBL/GenBank/DDBJ databases">
        <authorList>
            <consortium name="Science for Life Laboratories"/>
        </authorList>
    </citation>
    <scope>NUCLEOTIDE SEQUENCE [LARGE SCALE GENOMIC DNA]</scope>
    <source>
        <strain evidence="2">Soil9</strain>
    </source>
</reference>
<feature type="signal peptide" evidence="1">
    <location>
        <begin position="1"/>
        <end position="20"/>
    </location>
</feature>
<protein>
    <submittedName>
        <fullName evidence="2">Uncharacterized protein</fullName>
    </submittedName>
</protein>
<accession>A0A6P2CUL5</accession>
<keyword evidence="1" id="KW-0732">Signal</keyword>
<dbReference type="EMBL" id="LR593886">
    <property type="protein sequence ID" value="VTR91384.1"/>
    <property type="molecule type" value="Genomic_DNA"/>
</dbReference>
<name>A0A6P2CUL5_9BACT</name>
<proteinExistence type="predicted"/>
<evidence type="ECO:0000256" key="1">
    <source>
        <dbReference type="SAM" id="SignalP"/>
    </source>
</evidence>
<dbReference type="RefSeq" id="WP_162666382.1">
    <property type="nucleotide sequence ID" value="NZ_LR593886.1"/>
</dbReference>
<feature type="chain" id="PRO_5026951898" evidence="1">
    <location>
        <begin position="21"/>
        <end position="295"/>
    </location>
</feature>
<keyword evidence="3" id="KW-1185">Reference proteome</keyword>
<organism evidence="2 3">
    <name type="scientific">Gemmata massiliana</name>
    <dbReference type="NCBI Taxonomy" id="1210884"/>
    <lineage>
        <taxon>Bacteria</taxon>
        <taxon>Pseudomonadati</taxon>
        <taxon>Planctomycetota</taxon>
        <taxon>Planctomycetia</taxon>
        <taxon>Gemmatales</taxon>
        <taxon>Gemmataceae</taxon>
        <taxon>Gemmata</taxon>
    </lineage>
</organism>
<evidence type="ECO:0000313" key="2">
    <source>
        <dbReference type="EMBL" id="VTR91384.1"/>
    </source>
</evidence>
<dbReference type="Proteomes" id="UP000464178">
    <property type="component" value="Chromosome"/>
</dbReference>
<sequence length="295" mass="31703">MRRWGRVVVGLVLVSGLAFARAADGPTEATVTDADNKEVKVAGLKLSTGTRRLAWLGDPAGDTEEAKKGPLALELREPHSTTYSKGIITYVPVNSVESIKYDYDKQVASVVVKGLAEPLAGTLQYRGVNVLGFEGTVDDKVMRFSGGAFTKGNIKAVTFADATPIASKKGTGSWQIQIDQPKAENPTLKAGNFKFLYQYPGGIEVLAEAATVRKGDPLKLDDTVKTFTPLAVDQNTHLAAIEVQIGDAEKVVVIPQQLEKDGKTGVLMGLVGEVDAGWKLFPLHSIKGMKRPRRD</sequence>
<evidence type="ECO:0000313" key="3">
    <source>
        <dbReference type="Proteomes" id="UP000464178"/>
    </source>
</evidence>